<sequence>MAFDFGDAVFTVDAALNPRSSEAEWRAGISQHASESGGKHLILEFSWGALTAIDCQRLTKLACDDGARGVISWRIATTGTMGQNKQNCHRELIRICEKLLGGRKFESSICKLPMVVTRGEDIGPQPVMHGYIDPHEWFSFLCHKFPDTWHRRFLGTGKSETRPIEWDAEFFNTRAIPIGLHGDGAPVIRILGLMSIVWYGLLGAGSTDDVLNLISCYFGELEVGNFHDYEGESTKDTFWKRIIWSLKALLGGKFPYRDWGGKVIVGDDRVGKDLADGFFWQVIVPKGDMEFLVNHIGVPGHWSSNSPCLAREATKIGTGAMAWNNWDPDAPWRDTVFMSKAKWREHCIKVKKDVHLLFREADDGGLGLHPFVMMRGAMHCVDLGDALHVAGNVLFHMCYSDMIKANDPAGACDWLWKEISKIYKAERTPTRFSFLDLAFFTAPDRPMEKAPLLKGHAAETRHLIPILDKIFKVKHRPKNQYEHLISKLLSSLTMIYKYLDTNDGGEKPFYLDETKVVKPLRQNIDFFLQAYQECQRMGKLLHDRADFWHEVPKFHGLWHVGFEAQFMNPDVAKCYINEDFQQRMKGLGASVRHGSIAAKRSAKICSKWVYGALFRIVFSSEAVRQ</sequence>
<evidence type="ECO:0000313" key="2">
    <source>
        <dbReference type="Proteomes" id="UP001189429"/>
    </source>
</evidence>
<protein>
    <submittedName>
        <fullName evidence="1">Uncharacterized protein</fullName>
    </submittedName>
</protein>
<organism evidence="1 2">
    <name type="scientific">Prorocentrum cordatum</name>
    <dbReference type="NCBI Taxonomy" id="2364126"/>
    <lineage>
        <taxon>Eukaryota</taxon>
        <taxon>Sar</taxon>
        <taxon>Alveolata</taxon>
        <taxon>Dinophyceae</taxon>
        <taxon>Prorocentrales</taxon>
        <taxon>Prorocentraceae</taxon>
        <taxon>Prorocentrum</taxon>
    </lineage>
</organism>
<comment type="caution">
    <text evidence="1">The sequence shown here is derived from an EMBL/GenBank/DDBJ whole genome shotgun (WGS) entry which is preliminary data.</text>
</comment>
<gene>
    <name evidence="1" type="ORF">PCOR1329_LOCUS64737</name>
</gene>
<reference evidence="1" key="1">
    <citation type="submission" date="2023-10" db="EMBL/GenBank/DDBJ databases">
        <authorList>
            <person name="Chen Y."/>
            <person name="Shah S."/>
            <person name="Dougan E. K."/>
            <person name="Thang M."/>
            <person name="Chan C."/>
        </authorList>
    </citation>
    <scope>NUCLEOTIDE SEQUENCE [LARGE SCALE GENOMIC DNA]</scope>
</reference>
<proteinExistence type="predicted"/>
<dbReference type="EMBL" id="CAUYUJ010018270">
    <property type="protein sequence ID" value="CAK0882105.1"/>
    <property type="molecule type" value="Genomic_DNA"/>
</dbReference>
<name>A0ABN9WAG7_9DINO</name>
<accession>A0ABN9WAG7</accession>
<keyword evidence="2" id="KW-1185">Reference proteome</keyword>
<evidence type="ECO:0000313" key="1">
    <source>
        <dbReference type="EMBL" id="CAK0882105.1"/>
    </source>
</evidence>
<dbReference type="Proteomes" id="UP001189429">
    <property type="component" value="Unassembled WGS sequence"/>
</dbReference>